<evidence type="ECO:0000256" key="2">
    <source>
        <dbReference type="ARBA" id="ARBA00022555"/>
    </source>
</evidence>
<keyword evidence="3 7" id="KW-0378">Hydrolase</keyword>
<name>A0ABT1BTM2_9BACT</name>
<keyword evidence="2 7" id="KW-0820">tRNA-binding</keyword>
<comment type="function">
    <text evidence="7">Hydrolyzes ribosome-free peptidyl-tRNAs (with 1 or more amino acids incorporated), which drop off the ribosome during protein synthesis, or as a result of ribosome stalling.</text>
</comment>
<feature type="binding site" evidence="7">
    <location>
        <position position="16"/>
    </location>
    <ligand>
        <name>tRNA</name>
        <dbReference type="ChEBI" id="CHEBI:17843"/>
    </ligand>
</feature>
<feature type="active site" description="Proton acceptor" evidence="7">
    <location>
        <position position="21"/>
    </location>
</feature>
<evidence type="ECO:0000256" key="7">
    <source>
        <dbReference type="HAMAP-Rule" id="MF_00083"/>
    </source>
</evidence>
<evidence type="ECO:0000313" key="10">
    <source>
        <dbReference type="EMBL" id="MCO6024428.1"/>
    </source>
</evidence>
<feature type="binding site" evidence="7">
    <location>
        <position position="67"/>
    </location>
    <ligand>
        <name>tRNA</name>
        <dbReference type="ChEBI" id="CHEBI:17843"/>
    </ligand>
</feature>
<dbReference type="InterPro" id="IPR036416">
    <property type="entry name" value="Pept_tRNA_hydro_sf"/>
</dbReference>
<comment type="caution">
    <text evidence="10">The sequence shown here is derived from an EMBL/GenBank/DDBJ whole genome shotgun (WGS) entry which is preliminary data.</text>
</comment>
<dbReference type="RefSeq" id="WP_252759792.1">
    <property type="nucleotide sequence ID" value="NZ_JAMXLY010000002.1"/>
</dbReference>
<feature type="binding site" evidence="7">
    <location>
        <position position="113"/>
    </location>
    <ligand>
        <name>tRNA</name>
        <dbReference type="ChEBI" id="CHEBI:17843"/>
    </ligand>
</feature>
<dbReference type="Proteomes" id="UP001204015">
    <property type="component" value="Unassembled WGS sequence"/>
</dbReference>
<dbReference type="InterPro" id="IPR001328">
    <property type="entry name" value="Pept_tRNA_hydro"/>
</dbReference>
<dbReference type="PANTHER" id="PTHR17224:SF1">
    <property type="entry name" value="PEPTIDYL-TRNA HYDROLASE"/>
    <property type="match status" value="1"/>
</dbReference>
<comment type="function">
    <text evidence="7">Catalyzes the release of premature peptidyl moieties from peptidyl-tRNA molecules trapped in stalled 50S ribosomal subunits, and thus maintains levels of free tRNAs and 50S ribosomes.</text>
</comment>
<dbReference type="CDD" id="cd00462">
    <property type="entry name" value="PTH"/>
    <property type="match status" value="1"/>
</dbReference>
<feature type="site" description="Stabilizes the basic form of H active site to accept a proton" evidence="7">
    <location>
        <position position="92"/>
    </location>
</feature>
<keyword evidence="7" id="KW-0963">Cytoplasm</keyword>
<comment type="catalytic activity">
    <reaction evidence="7 8">
        <text>an N-acyl-L-alpha-aminoacyl-tRNA + H2O = an N-acyl-L-amino acid + a tRNA + H(+)</text>
        <dbReference type="Rhea" id="RHEA:54448"/>
        <dbReference type="Rhea" id="RHEA-COMP:10123"/>
        <dbReference type="Rhea" id="RHEA-COMP:13883"/>
        <dbReference type="ChEBI" id="CHEBI:15377"/>
        <dbReference type="ChEBI" id="CHEBI:15378"/>
        <dbReference type="ChEBI" id="CHEBI:59874"/>
        <dbReference type="ChEBI" id="CHEBI:78442"/>
        <dbReference type="ChEBI" id="CHEBI:138191"/>
        <dbReference type="EC" id="3.1.1.29"/>
    </reaction>
</comment>
<comment type="subunit">
    <text evidence="7">Monomer.</text>
</comment>
<proteinExistence type="inferred from homology"/>
<accession>A0ABT1BTM2</accession>
<dbReference type="PANTHER" id="PTHR17224">
    <property type="entry name" value="PEPTIDYL-TRNA HYDROLASE"/>
    <property type="match status" value="1"/>
</dbReference>
<keyword evidence="4 7" id="KW-0694">RNA-binding</keyword>
<dbReference type="GO" id="GO:0004045">
    <property type="term" value="F:peptidyl-tRNA hydrolase activity"/>
    <property type="evidence" value="ECO:0007669"/>
    <property type="project" value="UniProtKB-EC"/>
</dbReference>
<gene>
    <name evidence="7 10" type="primary">pth</name>
    <name evidence="10" type="ORF">NG821_00970</name>
</gene>
<organism evidence="10 11">
    <name type="scientific">Segatella cerevisiae</name>
    <dbReference type="NCBI Taxonomy" id="2053716"/>
    <lineage>
        <taxon>Bacteria</taxon>
        <taxon>Pseudomonadati</taxon>
        <taxon>Bacteroidota</taxon>
        <taxon>Bacteroidia</taxon>
        <taxon>Bacteroidales</taxon>
        <taxon>Prevotellaceae</taxon>
        <taxon>Segatella</taxon>
    </lineage>
</organism>
<dbReference type="InterPro" id="IPR018171">
    <property type="entry name" value="Pept_tRNA_hydro_CS"/>
</dbReference>
<dbReference type="SUPFAM" id="SSF53178">
    <property type="entry name" value="Peptidyl-tRNA hydrolase-like"/>
    <property type="match status" value="1"/>
</dbReference>
<evidence type="ECO:0000256" key="8">
    <source>
        <dbReference type="RuleBase" id="RU000673"/>
    </source>
</evidence>
<evidence type="ECO:0000256" key="9">
    <source>
        <dbReference type="RuleBase" id="RU004320"/>
    </source>
</evidence>
<dbReference type="NCBIfam" id="TIGR00447">
    <property type="entry name" value="pth"/>
    <property type="match status" value="1"/>
</dbReference>
<evidence type="ECO:0000256" key="5">
    <source>
        <dbReference type="ARBA" id="ARBA00038063"/>
    </source>
</evidence>
<feature type="binding site" evidence="7">
    <location>
        <position position="65"/>
    </location>
    <ligand>
        <name>tRNA</name>
        <dbReference type="ChEBI" id="CHEBI:17843"/>
    </ligand>
</feature>
<evidence type="ECO:0000256" key="6">
    <source>
        <dbReference type="ARBA" id="ARBA00050038"/>
    </source>
</evidence>
<protein>
    <recommendedName>
        <fullName evidence="6 7">Peptidyl-tRNA hydrolase</fullName>
        <shortName evidence="7">Pth</shortName>
        <ecNumber evidence="1 7">3.1.1.29</ecNumber>
    </recommendedName>
</protein>
<sequence length="197" mass="22280">MDKYLICGLGNPGNEYEGTRHNTGFMILDAFAKASNIRFEDKRYGFVAETTLKGKKVFLLKPTTFMNLSGNAVRYWLNKENIDQKRLLVICDDLNLHLGEFRLKGNGSNGGHNGLGHIQQLIGEDYARLRMGIGNDYPRGGQIDWVLGHYNDQDMKILEPAIQTAVEIIRSFVLTGLDETMNTYNRLGKEHGRISKN</sequence>
<dbReference type="HAMAP" id="MF_00083">
    <property type="entry name" value="Pept_tRNA_hydro_bact"/>
    <property type="match status" value="1"/>
</dbReference>
<dbReference type="Pfam" id="PF01195">
    <property type="entry name" value="Pept_tRNA_hydro"/>
    <property type="match status" value="1"/>
</dbReference>
<reference evidence="10 11" key="1">
    <citation type="submission" date="2022-06" db="EMBL/GenBank/DDBJ databases">
        <title>A taxonomic note on the genus Prevotella: Description of four novel genera and emended description of the genera Hallella and Xylanibacter.</title>
        <authorList>
            <person name="Hitch T.C.A."/>
        </authorList>
    </citation>
    <scope>NUCLEOTIDE SEQUENCE [LARGE SCALE GENOMIC DNA]</scope>
    <source>
        <strain evidence="10 11">DSM 100619</strain>
    </source>
</reference>
<dbReference type="Gene3D" id="3.40.50.1470">
    <property type="entry name" value="Peptidyl-tRNA hydrolase"/>
    <property type="match status" value="1"/>
</dbReference>
<dbReference type="EC" id="3.1.1.29" evidence="1 7"/>
<keyword evidence="11" id="KW-1185">Reference proteome</keyword>
<evidence type="ECO:0000313" key="11">
    <source>
        <dbReference type="Proteomes" id="UP001204015"/>
    </source>
</evidence>
<comment type="subcellular location">
    <subcellularLocation>
        <location evidence="7">Cytoplasm</location>
    </subcellularLocation>
</comment>
<feature type="site" description="Discriminates between blocked and unblocked aminoacyl-tRNA" evidence="7">
    <location>
        <position position="11"/>
    </location>
</feature>
<comment type="similarity">
    <text evidence="5 7 9">Belongs to the PTH family.</text>
</comment>
<evidence type="ECO:0000256" key="1">
    <source>
        <dbReference type="ARBA" id="ARBA00013260"/>
    </source>
</evidence>
<dbReference type="EMBL" id="JAMXLY010000002">
    <property type="protein sequence ID" value="MCO6024428.1"/>
    <property type="molecule type" value="Genomic_DNA"/>
</dbReference>
<dbReference type="PROSITE" id="PS01195">
    <property type="entry name" value="PEPT_TRNA_HYDROL_1"/>
    <property type="match status" value="1"/>
</dbReference>
<evidence type="ECO:0000256" key="3">
    <source>
        <dbReference type="ARBA" id="ARBA00022801"/>
    </source>
</evidence>
<evidence type="ECO:0000256" key="4">
    <source>
        <dbReference type="ARBA" id="ARBA00022884"/>
    </source>
</evidence>